<dbReference type="SUPFAM" id="SSF55874">
    <property type="entry name" value="ATPase domain of HSP90 chaperone/DNA topoisomerase II/histidine kinase"/>
    <property type="match status" value="1"/>
</dbReference>
<dbReference type="NCBIfam" id="NF007007">
    <property type="entry name" value="PRK09470.1"/>
    <property type="match status" value="1"/>
</dbReference>
<dbReference type="GO" id="GO:0005886">
    <property type="term" value="C:plasma membrane"/>
    <property type="evidence" value="ECO:0007669"/>
    <property type="project" value="UniProtKB-SubCell"/>
</dbReference>
<evidence type="ECO:0000256" key="10">
    <source>
        <dbReference type="ARBA" id="ARBA00022840"/>
    </source>
</evidence>
<dbReference type="InterPro" id="IPR003660">
    <property type="entry name" value="HAMP_dom"/>
</dbReference>
<keyword evidence="13 14" id="KW-0472">Membrane</keyword>
<reference evidence="17 18" key="1">
    <citation type="submission" date="2018-06" db="EMBL/GenBank/DDBJ databases">
        <authorList>
            <consortium name="Pathogen Informatics"/>
            <person name="Doyle S."/>
        </authorList>
    </citation>
    <scope>NUCLEOTIDE SEQUENCE [LARGE SCALE GENOMIC DNA]</scope>
    <source>
        <strain evidence="17 18">NCTC10801</strain>
    </source>
</reference>
<dbReference type="PROSITE" id="PS50885">
    <property type="entry name" value="HAMP"/>
    <property type="match status" value="1"/>
</dbReference>
<dbReference type="SUPFAM" id="SSF158472">
    <property type="entry name" value="HAMP domain-like"/>
    <property type="match status" value="1"/>
</dbReference>
<keyword evidence="9" id="KW-0418">Kinase</keyword>
<dbReference type="InterPro" id="IPR036890">
    <property type="entry name" value="HATPase_C_sf"/>
</dbReference>
<evidence type="ECO:0000313" key="17">
    <source>
        <dbReference type="EMBL" id="SUT96359.1"/>
    </source>
</evidence>
<evidence type="ECO:0000256" key="1">
    <source>
        <dbReference type="ARBA" id="ARBA00000085"/>
    </source>
</evidence>
<feature type="domain" description="HAMP" evidence="16">
    <location>
        <begin position="193"/>
        <end position="247"/>
    </location>
</feature>
<dbReference type="PANTHER" id="PTHR45528:SF1">
    <property type="entry name" value="SENSOR HISTIDINE KINASE CPXA"/>
    <property type="match status" value="1"/>
</dbReference>
<dbReference type="GO" id="GO:0000155">
    <property type="term" value="F:phosphorelay sensor kinase activity"/>
    <property type="evidence" value="ECO:0007669"/>
    <property type="project" value="InterPro"/>
</dbReference>
<proteinExistence type="predicted"/>
<keyword evidence="11 14" id="KW-1133">Transmembrane helix</keyword>
<keyword evidence="4" id="KW-1003">Cell membrane</keyword>
<dbReference type="Pfam" id="PF00672">
    <property type="entry name" value="HAMP"/>
    <property type="match status" value="1"/>
</dbReference>
<gene>
    <name evidence="17" type="primary">cpxA</name>
    <name evidence="17" type="ORF">NCTC10801_02699</name>
</gene>
<evidence type="ECO:0000256" key="13">
    <source>
        <dbReference type="ARBA" id="ARBA00023136"/>
    </source>
</evidence>
<dbReference type="Gene3D" id="3.30.450.210">
    <property type="entry name" value="Two-component sensor protein CpxA, periplasmic domain"/>
    <property type="match status" value="1"/>
</dbReference>
<feature type="transmembrane region" description="Helical" evidence="14">
    <location>
        <begin position="17"/>
        <end position="35"/>
    </location>
</feature>
<dbReference type="PANTHER" id="PTHR45528">
    <property type="entry name" value="SENSOR HISTIDINE KINASE CPXA"/>
    <property type="match status" value="1"/>
</dbReference>
<dbReference type="Pfam" id="PF00512">
    <property type="entry name" value="HisKA"/>
    <property type="match status" value="1"/>
</dbReference>
<evidence type="ECO:0000256" key="2">
    <source>
        <dbReference type="ARBA" id="ARBA00004651"/>
    </source>
</evidence>
<dbReference type="CDD" id="cd00082">
    <property type="entry name" value="HisKA"/>
    <property type="match status" value="1"/>
</dbReference>
<dbReference type="EC" id="2.7.13.3" evidence="3"/>
<dbReference type="InterPro" id="IPR038515">
    <property type="entry name" value="CpxA_peri_sf"/>
</dbReference>
<dbReference type="InterPro" id="IPR050398">
    <property type="entry name" value="HssS/ArlS-like"/>
</dbReference>
<dbReference type="EMBL" id="UFRQ01000003">
    <property type="protein sequence ID" value="SUT96359.1"/>
    <property type="molecule type" value="Genomic_DNA"/>
</dbReference>
<evidence type="ECO:0000256" key="14">
    <source>
        <dbReference type="SAM" id="Phobius"/>
    </source>
</evidence>
<evidence type="ECO:0000256" key="11">
    <source>
        <dbReference type="ARBA" id="ARBA00022989"/>
    </source>
</evidence>
<keyword evidence="5" id="KW-0597">Phosphoprotein</keyword>
<keyword evidence="8" id="KW-0547">Nucleotide-binding</keyword>
<dbReference type="Gene3D" id="1.10.287.130">
    <property type="match status" value="1"/>
</dbReference>
<feature type="transmembrane region" description="Helical" evidence="14">
    <location>
        <begin position="174"/>
        <end position="193"/>
    </location>
</feature>
<dbReference type="FunFam" id="3.30.565.10:FF:000011">
    <property type="entry name" value="Sensor histidine kinase CpxA"/>
    <property type="match status" value="1"/>
</dbReference>
<evidence type="ECO:0000256" key="8">
    <source>
        <dbReference type="ARBA" id="ARBA00022741"/>
    </source>
</evidence>
<evidence type="ECO:0000259" key="15">
    <source>
        <dbReference type="PROSITE" id="PS50109"/>
    </source>
</evidence>
<dbReference type="InterPro" id="IPR004358">
    <property type="entry name" value="Sig_transdc_His_kin-like_C"/>
</dbReference>
<evidence type="ECO:0000256" key="4">
    <source>
        <dbReference type="ARBA" id="ARBA00022475"/>
    </source>
</evidence>
<dbReference type="OrthoDB" id="9804645at2"/>
<evidence type="ECO:0000256" key="9">
    <source>
        <dbReference type="ARBA" id="ARBA00022777"/>
    </source>
</evidence>
<feature type="domain" description="Histidine kinase" evidence="15">
    <location>
        <begin position="255"/>
        <end position="468"/>
    </location>
</feature>
<protein>
    <recommendedName>
        <fullName evidence="3">histidine kinase</fullName>
        <ecNumber evidence="3">2.7.13.3</ecNumber>
    </recommendedName>
</protein>
<keyword evidence="10" id="KW-0067">ATP-binding</keyword>
<comment type="subcellular location">
    <subcellularLocation>
        <location evidence="2">Cell membrane</location>
        <topology evidence="2">Multi-pass membrane protein</topology>
    </subcellularLocation>
</comment>
<keyword evidence="18" id="KW-1185">Reference proteome</keyword>
<dbReference type="PRINTS" id="PR00344">
    <property type="entry name" value="BCTRLSENSOR"/>
</dbReference>
<evidence type="ECO:0000256" key="5">
    <source>
        <dbReference type="ARBA" id="ARBA00022553"/>
    </source>
</evidence>
<evidence type="ECO:0000313" key="18">
    <source>
        <dbReference type="Proteomes" id="UP000254649"/>
    </source>
</evidence>
<dbReference type="SMART" id="SM00304">
    <property type="entry name" value="HAMP"/>
    <property type="match status" value="1"/>
</dbReference>
<evidence type="ECO:0000256" key="7">
    <source>
        <dbReference type="ARBA" id="ARBA00022692"/>
    </source>
</evidence>
<dbReference type="Gene3D" id="6.10.340.10">
    <property type="match status" value="1"/>
</dbReference>
<dbReference type="SMART" id="SM00388">
    <property type="entry name" value="HisKA"/>
    <property type="match status" value="1"/>
</dbReference>
<dbReference type="SUPFAM" id="SSF47384">
    <property type="entry name" value="Homodimeric domain of signal transducing histidine kinase"/>
    <property type="match status" value="1"/>
</dbReference>
<dbReference type="Gene3D" id="3.30.565.10">
    <property type="entry name" value="Histidine kinase-like ATPase, C-terminal domain"/>
    <property type="match status" value="1"/>
</dbReference>
<dbReference type="InterPro" id="IPR005467">
    <property type="entry name" value="His_kinase_dom"/>
</dbReference>
<evidence type="ECO:0000256" key="6">
    <source>
        <dbReference type="ARBA" id="ARBA00022679"/>
    </source>
</evidence>
<evidence type="ECO:0000259" key="16">
    <source>
        <dbReference type="PROSITE" id="PS50885"/>
    </source>
</evidence>
<dbReference type="Pfam" id="PF02518">
    <property type="entry name" value="HATPase_c"/>
    <property type="match status" value="1"/>
</dbReference>
<dbReference type="Proteomes" id="UP000254649">
    <property type="component" value="Unassembled WGS sequence"/>
</dbReference>
<dbReference type="InterPro" id="IPR003594">
    <property type="entry name" value="HATPase_dom"/>
</dbReference>
<dbReference type="AlphaFoldDB" id="A0A380U591"/>
<comment type="catalytic activity">
    <reaction evidence="1">
        <text>ATP + protein L-histidine = ADP + protein N-phospho-L-histidine.</text>
        <dbReference type="EC" id="2.7.13.3"/>
    </reaction>
</comment>
<dbReference type="InterPro" id="IPR058125">
    <property type="entry name" value="CpxA"/>
</dbReference>
<dbReference type="SMART" id="SM00387">
    <property type="entry name" value="HATPase_c"/>
    <property type="match status" value="1"/>
</dbReference>
<organism evidence="17 18">
    <name type="scientific">[Actinobacillus] rossii</name>
    <dbReference type="NCBI Taxonomy" id="123820"/>
    <lineage>
        <taxon>Bacteria</taxon>
        <taxon>Pseudomonadati</taxon>
        <taxon>Pseudomonadota</taxon>
        <taxon>Gammaproteobacteria</taxon>
        <taxon>Pasteurellales</taxon>
        <taxon>Pasteurellaceae</taxon>
    </lineage>
</organism>
<keyword evidence="7 14" id="KW-0812">Transmembrane</keyword>
<evidence type="ECO:0000256" key="3">
    <source>
        <dbReference type="ARBA" id="ARBA00012438"/>
    </source>
</evidence>
<evidence type="ECO:0000256" key="12">
    <source>
        <dbReference type="ARBA" id="ARBA00023012"/>
    </source>
</evidence>
<dbReference type="CDD" id="cd06225">
    <property type="entry name" value="HAMP"/>
    <property type="match status" value="1"/>
</dbReference>
<dbReference type="InterPro" id="IPR003661">
    <property type="entry name" value="HisK_dim/P_dom"/>
</dbReference>
<accession>A0A380U591</accession>
<keyword evidence="12" id="KW-0902">Two-component regulatory system</keyword>
<name>A0A380U591_9PAST</name>
<sequence>MKCSKLFSRFNSLTTQIFSYFWIVFFLLLLIAFLIPQFDNRNYSELTKNEFLEYQKQIVTAFRENRLTQALMYKNRPFPFEITDTHPILLNTETQQLLGVPEEELESARQFTLLSTDISKPLVKTFYNIELAGPFSVHINSSTHEDEEEPYLLYFIKKVDPQRNFVTKIFDRPYLLFVLIMTLSTPLLLLLAWRISRPLQNLNHAARAVASGDFTVTPILETQGVTDFRRVGKSFNQMTESISHLLKTHHILLSSVSHELRTPLTRLHLATALLRRRVGENNEIARIETEISRLDSMINDLLEFSRNQVNIYSERKVFALSELWEEVVHDAEFEAEQRNIKFYFKQDIQKPEQYKLLGNQQSLASALENILRNALKYTKSKIAMRTQLQGHYVYIFIDDNGTGVKEEEFDKIFQLFYRVDEARTRTIGGTGLGLAIVENNITQHYGKVWAEKSTLGGLCVTIVLPLYTGGG</sequence>
<dbReference type="InterPro" id="IPR036097">
    <property type="entry name" value="HisK_dim/P_sf"/>
</dbReference>
<keyword evidence="6 17" id="KW-0808">Transferase</keyword>
<dbReference type="GO" id="GO:0005524">
    <property type="term" value="F:ATP binding"/>
    <property type="evidence" value="ECO:0007669"/>
    <property type="project" value="UniProtKB-KW"/>
</dbReference>
<dbReference type="PROSITE" id="PS50109">
    <property type="entry name" value="HIS_KIN"/>
    <property type="match status" value="1"/>
</dbReference>